<keyword evidence="5" id="KW-1185">Reference proteome</keyword>
<sequence>MNATTPEQKIALAAAEWHFRLREAGADPAADAACAAWRAADPRHEAAWAKAERIAGSFAGLPGAIALPALDRRLRPNARRQAVKALAALLVAAPAGWLAWHSQPARQLLAGERTASGERRRITLADGSRVHLNSATAVDVEFDEKRRVLRLQRGEIFIDTAVDPQLAAGLPARPFVVETDAGSIRALGTRFLVRQDDTHSRVAVYQGAVEIRPRRAVDRQLRLDAGEQASFAADAAGPLAAADPRAADWRDGRLFVREMRLADFAAELGRHRPGLLRCDPAVGEQRISGAFELADTDAILASLPEALPVKVVYRSRYWVTLTAPDA</sequence>
<dbReference type="Pfam" id="PF16220">
    <property type="entry name" value="DUF4880"/>
    <property type="match status" value="1"/>
</dbReference>
<feature type="domain" description="FecR protein" evidence="2">
    <location>
        <begin position="113"/>
        <end position="210"/>
    </location>
</feature>
<accession>A0A495VK40</accession>
<dbReference type="PANTHER" id="PTHR30273">
    <property type="entry name" value="PERIPLASMIC SIGNAL SENSOR AND SIGMA FACTOR ACTIVATOR FECR-RELATED"/>
    <property type="match status" value="1"/>
</dbReference>
<proteinExistence type="predicted"/>
<dbReference type="InterPro" id="IPR032623">
    <property type="entry name" value="FecR_N"/>
</dbReference>
<feature type="domain" description="FecR N-terminal" evidence="3">
    <location>
        <begin position="13"/>
        <end position="54"/>
    </location>
</feature>
<gene>
    <name evidence="4" type="ORF">DFR40_3330</name>
</gene>
<protein>
    <submittedName>
        <fullName evidence="4">FecR family protein</fullName>
    </submittedName>
</protein>
<dbReference type="Pfam" id="PF04773">
    <property type="entry name" value="FecR"/>
    <property type="match status" value="1"/>
</dbReference>
<dbReference type="OrthoDB" id="1100567at2"/>
<keyword evidence="1" id="KW-0812">Transmembrane</keyword>
<evidence type="ECO:0000313" key="5">
    <source>
        <dbReference type="Proteomes" id="UP000270626"/>
    </source>
</evidence>
<dbReference type="InterPro" id="IPR006860">
    <property type="entry name" value="FecR"/>
</dbReference>
<feature type="transmembrane region" description="Helical" evidence="1">
    <location>
        <begin position="82"/>
        <end position="100"/>
    </location>
</feature>
<evidence type="ECO:0000313" key="4">
    <source>
        <dbReference type="EMBL" id="RKT49664.1"/>
    </source>
</evidence>
<keyword evidence="1" id="KW-0472">Membrane</keyword>
<comment type="caution">
    <text evidence="4">The sequence shown here is derived from an EMBL/GenBank/DDBJ whole genome shotgun (WGS) entry which is preliminary data.</text>
</comment>
<dbReference type="EMBL" id="RBXP01000020">
    <property type="protein sequence ID" value="RKT49664.1"/>
    <property type="molecule type" value="Genomic_DNA"/>
</dbReference>
<evidence type="ECO:0000256" key="1">
    <source>
        <dbReference type="SAM" id="Phobius"/>
    </source>
</evidence>
<dbReference type="RefSeq" id="WP_121459585.1">
    <property type="nucleotide sequence ID" value="NZ_RBXP01000020.1"/>
</dbReference>
<dbReference type="InterPro" id="IPR012373">
    <property type="entry name" value="Ferrdict_sens_TM"/>
</dbReference>
<dbReference type="PIRSF" id="PIRSF018266">
    <property type="entry name" value="FecR"/>
    <property type="match status" value="1"/>
</dbReference>
<dbReference type="GO" id="GO:0016989">
    <property type="term" value="F:sigma factor antagonist activity"/>
    <property type="evidence" value="ECO:0007669"/>
    <property type="project" value="TreeGrafter"/>
</dbReference>
<evidence type="ECO:0000259" key="3">
    <source>
        <dbReference type="Pfam" id="PF16220"/>
    </source>
</evidence>
<keyword evidence="1" id="KW-1133">Transmembrane helix</keyword>
<organism evidence="4 5">
    <name type="scientific">Azonexus fungiphilus</name>
    <dbReference type="NCBI Taxonomy" id="146940"/>
    <lineage>
        <taxon>Bacteria</taxon>
        <taxon>Pseudomonadati</taxon>
        <taxon>Pseudomonadota</taxon>
        <taxon>Betaproteobacteria</taxon>
        <taxon>Rhodocyclales</taxon>
        <taxon>Azonexaceae</taxon>
        <taxon>Azonexus</taxon>
    </lineage>
</organism>
<dbReference type="Proteomes" id="UP000270626">
    <property type="component" value="Unassembled WGS sequence"/>
</dbReference>
<dbReference type="PANTHER" id="PTHR30273:SF2">
    <property type="entry name" value="PROTEIN FECR"/>
    <property type="match status" value="1"/>
</dbReference>
<name>A0A495VK40_9RHOO</name>
<dbReference type="AlphaFoldDB" id="A0A495VK40"/>
<reference evidence="4 5" key="1">
    <citation type="submission" date="2018-10" db="EMBL/GenBank/DDBJ databases">
        <title>Genomic Encyclopedia of Type Strains, Phase IV (KMG-IV): sequencing the most valuable type-strain genomes for metagenomic binning, comparative biology and taxonomic classification.</title>
        <authorList>
            <person name="Goeker M."/>
        </authorList>
    </citation>
    <scope>NUCLEOTIDE SEQUENCE [LARGE SCALE GENOMIC DNA]</scope>
    <source>
        <strain evidence="4 5">DSM 23841</strain>
    </source>
</reference>
<dbReference type="Gene3D" id="2.60.120.1440">
    <property type="match status" value="1"/>
</dbReference>
<evidence type="ECO:0000259" key="2">
    <source>
        <dbReference type="Pfam" id="PF04773"/>
    </source>
</evidence>